<dbReference type="SUPFAM" id="SSF50685">
    <property type="entry name" value="Barwin-like endoglucanases"/>
    <property type="match status" value="1"/>
</dbReference>
<comment type="caution">
    <text evidence="3">The sequence shown here is derived from an EMBL/GenBank/DDBJ whole genome shotgun (WGS) entry which is preliminary data.</text>
</comment>
<dbReference type="InterPro" id="IPR051477">
    <property type="entry name" value="Expansin_CellWall"/>
</dbReference>
<dbReference type="PANTHER" id="PTHR31836">
    <property type="match status" value="1"/>
</dbReference>
<sequence>MISLFATVLGVVCFPLTASTAPTESMIEARKPDHWGSIAWGNISIGACDHISGDNEFIAAVSPLLFDNEHPCGRTMVVTYGENSVVVKVVDRCADCTDNDLVLSPAAFQTLIGRGGLDIENAALINATWDFQPSTQC</sequence>
<organism evidence="3 4">
    <name type="scientific">Trichoderma harzianum</name>
    <name type="common">Hypocrea lixii</name>
    <dbReference type="NCBI Taxonomy" id="5544"/>
    <lineage>
        <taxon>Eukaryota</taxon>
        <taxon>Fungi</taxon>
        <taxon>Dikarya</taxon>
        <taxon>Ascomycota</taxon>
        <taxon>Pezizomycotina</taxon>
        <taxon>Sordariomycetes</taxon>
        <taxon>Hypocreomycetidae</taxon>
        <taxon>Hypocreales</taxon>
        <taxon>Hypocreaceae</taxon>
        <taxon>Trichoderma</taxon>
    </lineage>
</organism>
<dbReference type="InterPro" id="IPR036908">
    <property type="entry name" value="RlpA-like_sf"/>
</dbReference>
<protein>
    <recommendedName>
        <fullName evidence="5">RlpA-like protein double-psi beta-barrel domain-containing protein</fullName>
    </recommendedName>
</protein>
<proteinExistence type="predicted"/>
<name>A0A0F9WWF4_TRIHA</name>
<dbReference type="AlphaFoldDB" id="A0A0F9WWF4"/>
<reference evidence="4" key="1">
    <citation type="journal article" date="2015" name="Genome Announc.">
        <title>Draft whole-genome sequence of the biocontrol agent Trichoderma harzianum T6776.</title>
        <authorList>
            <person name="Baroncelli R."/>
            <person name="Piaggeschi G."/>
            <person name="Fiorini L."/>
            <person name="Bertolini E."/>
            <person name="Zapparata A."/>
            <person name="Pe M.E."/>
            <person name="Sarrocco S."/>
            <person name="Vannacci G."/>
        </authorList>
    </citation>
    <scope>NUCLEOTIDE SEQUENCE [LARGE SCALE GENOMIC DNA]</scope>
    <source>
        <strain evidence="4">T6776</strain>
    </source>
</reference>
<dbReference type="EMBL" id="JOKZ01000559">
    <property type="protein sequence ID" value="KKO97485.1"/>
    <property type="molecule type" value="Genomic_DNA"/>
</dbReference>
<accession>A0A0F9WWF4</accession>
<evidence type="ECO:0000256" key="2">
    <source>
        <dbReference type="SAM" id="SignalP"/>
    </source>
</evidence>
<dbReference type="Proteomes" id="UP000034112">
    <property type="component" value="Unassembled WGS sequence"/>
</dbReference>
<dbReference type="OrthoDB" id="406505at2759"/>
<gene>
    <name evidence="3" type="ORF">THAR02_10414</name>
</gene>
<feature type="chain" id="PRO_5002529604" description="RlpA-like protein double-psi beta-barrel domain-containing protein" evidence="2">
    <location>
        <begin position="21"/>
        <end position="137"/>
    </location>
</feature>
<evidence type="ECO:0008006" key="5">
    <source>
        <dbReference type="Google" id="ProtNLM"/>
    </source>
</evidence>
<feature type="signal peptide" evidence="2">
    <location>
        <begin position="1"/>
        <end position="20"/>
    </location>
</feature>
<dbReference type="Gene3D" id="2.40.40.10">
    <property type="entry name" value="RlpA-like domain"/>
    <property type="match status" value="1"/>
</dbReference>
<evidence type="ECO:0000313" key="4">
    <source>
        <dbReference type="Proteomes" id="UP000034112"/>
    </source>
</evidence>
<dbReference type="OMA" id="INATWDF"/>
<keyword evidence="1 2" id="KW-0732">Signal</keyword>
<evidence type="ECO:0000256" key="1">
    <source>
        <dbReference type="ARBA" id="ARBA00022729"/>
    </source>
</evidence>
<dbReference type="CDD" id="cd22191">
    <property type="entry name" value="DPBB_RlpA_EXP_N-like"/>
    <property type="match status" value="1"/>
</dbReference>
<dbReference type="PANTHER" id="PTHR31836:SF27">
    <property type="entry name" value="RLPA-LIKE PROTEIN DOUBLE-PSI BETA-BARREL DOMAIN-CONTAINING PROTEIN"/>
    <property type="match status" value="1"/>
</dbReference>
<evidence type="ECO:0000313" key="3">
    <source>
        <dbReference type="EMBL" id="KKO97485.1"/>
    </source>
</evidence>